<reference evidence="1" key="1">
    <citation type="submission" date="2021-06" db="EMBL/GenBank/DDBJ databases">
        <title>Parelaphostrongylus tenuis whole genome reference sequence.</title>
        <authorList>
            <person name="Garwood T.J."/>
            <person name="Larsen P.A."/>
            <person name="Fountain-Jones N.M."/>
            <person name="Garbe J.R."/>
            <person name="Macchietto M.G."/>
            <person name="Kania S.A."/>
            <person name="Gerhold R.W."/>
            <person name="Richards J.E."/>
            <person name="Wolf T.M."/>
        </authorList>
    </citation>
    <scope>NUCLEOTIDE SEQUENCE</scope>
    <source>
        <strain evidence="1">MNPRO001-30</strain>
        <tissue evidence="1">Meninges</tissue>
    </source>
</reference>
<comment type="caution">
    <text evidence="1">The sequence shown here is derived from an EMBL/GenBank/DDBJ whole genome shotgun (WGS) entry which is preliminary data.</text>
</comment>
<organism evidence="1 2">
    <name type="scientific">Parelaphostrongylus tenuis</name>
    <name type="common">Meningeal worm</name>
    <dbReference type="NCBI Taxonomy" id="148309"/>
    <lineage>
        <taxon>Eukaryota</taxon>
        <taxon>Metazoa</taxon>
        <taxon>Ecdysozoa</taxon>
        <taxon>Nematoda</taxon>
        <taxon>Chromadorea</taxon>
        <taxon>Rhabditida</taxon>
        <taxon>Rhabditina</taxon>
        <taxon>Rhabditomorpha</taxon>
        <taxon>Strongyloidea</taxon>
        <taxon>Metastrongylidae</taxon>
        <taxon>Parelaphostrongylus</taxon>
    </lineage>
</organism>
<sequence>MPQGMFPSAFGTCTNGKQSALRFTGLCLLLTPLINERTAYIRPRRQNMIEICTTALMYCLELFAGPNRRR</sequence>
<evidence type="ECO:0000313" key="1">
    <source>
        <dbReference type="EMBL" id="KAJ1374625.1"/>
    </source>
</evidence>
<name>A0AAD5REG7_PARTN</name>
<accession>A0AAD5REG7</accession>
<dbReference type="AlphaFoldDB" id="A0AAD5REG7"/>
<gene>
    <name evidence="1" type="ORF">KIN20_037351</name>
</gene>
<dbReference type="Proteomes" id="UP001196413">
    <property type="component" value="Unassembled WGS sequence"/>
</dbReference>
<keyword evidence="2" id="KW-1185">Reference proteome</keyword>
<dbReference type="EMBL" id="JAHQIW010007475">
    <property type="protein sequence ID" value="KAJ1374625.1"/>
    <property type="molecule type" value="Genomic_DNA"/>
</dbReference>
<evidence type="ECO:0000313" key="2">
    <source>
        <dbReference type="Proteomes" id="UP001196413"/>
    </source>
</evidence>
<protein>
    <submittedName>
        <fullName evidence="1">Uncharacterized protein</fullName>
    </submittedName>
</protein>
<proteinExistence type="predicted"/>